<dbReference type="VEuPathDB" id="FungiDB:H257_15926"/>
<name>W4FMM1_APHAT</name>
<dbReference type="PROSITE" id="PS51228">
    <property type="entry name" value="ACB_2"/>
    <property type="match status" value="1"/>
</dbReference>
<dbReference type="Pfam" id="PF00887">
    <property type="entry name" value="ACBP"/>
    <property type="match status" value="1"/>
</dbReference>
<keyword evidence="2" id="KW-0576">Peroxisome</keyword>
<proteinExistence type="predicted"/>
<dbReference type="OrthoDB" id="409763at2759"/>
<dbReference type="PANTHER" id="PTHR43684">
    <property type="match status" value="1"/>
</dbReference>
<dbReference type="InterPro" id="IPR000582">
    <property type="entry name" value="Acyl-CoA-binding_protein"/>
</dbReference>
<dbReference type="SUPFAM" id="SSF52096">
    <property type="entry name" value="ClpP/crotonase"/>
    <property type="match status" value="1"/>
</dbReference>
<dbReference type="PRINTS" id="PR00689">
    <property type="entry name" value="ACOABINDINGP"/>
</dbReference>
<dbReference type="InterPro" id="IPR051053">
    <property type="entry name" value="ECH/Chromodomain_protein"/>
</dbReference>
<gene>
    <name evidence="5" type="ORF">H257_15926</name>
</gene>
<dbReference type="STRING" id="112090.W4FMM1"/>
<dbReference type="AlphaFoldDB" id="W4FMM1"/>
<dbReference type="SUPFAM" id="SSF47027">
    <property type="entry name" value="Acyl-CoA binding protein"/>
    <property type="match status" value="1"/>
</dbReference>
<dbReference type="RefSeq" id="XP_009842508.1">
    <property type="nucleotide sequence ID" value="XM_009844206.1"/>
</dbReference>
<evidence type="ECO:0000313" key="5">
    <source>
        <dbReference type="EMBL" id="ETV67943.1"/>
    </source>
</evidence>
<evidence type="ECO:0000256" key="1">
    <source>
        <dbReference type="ARBA" id="ARBA00004275"/>
    </source>
</evidence>
<dbReference type="InterPro" id="IPR035984">
    <property type="entry name" value="Acyl-CoA-binding_sf"/>
</dbReference>
<evidence type="ECO:0000259" key="4">
    <source>
        <dbReference type="PROSITE" id="PS51228"/>
    </source>
</evidence>
<dbReference type="EMBL" id="KI913190">
    <property type="protein sequence ID" value="ETV67943.1"/>
    <property type="molecule type" value="Genomic_DNA"/>
</dbReference>
<dbReference type="GO" id="GO:0005777">
    <property type="term" value="C:peroxisome"/>
    <property type="evidence" value="ECO:0007669"/>
    <property type="project" value="UniProtKB-SubCell"/>
</dbReference>
<reference evidence="5" key="1">
    <citation type="submission" date="2013-12" db="EMBL/GenBank/DDBJ databases">
        <title>The Genome Sequence of Aphanomyces astaci APO3.</title>
        <authorList>
            <consortium name="The Broad Institute Genomics Platform"/>
            <person name="Russ C."/>
            <person name="Tyler B."/>
            <person name="van West P."/>
            <person name="Dieguez-Uribeondo J."/>
            <person name="Young S.K."/>
            <person name="Zeng Q."/>
            <person name="Gargeya S."/>
            <person name="Fitzgerald M."/>
            <person name="Abouelleil A."/>
            <person name="Alvarado L."/>
            <person name="Chapman S.B."/>
            <person name="Gainer-Dewar J."/>
            <person name="Goldberg J."/>
            <person name="Griggs A."/>
            <person name="Gujja S."/>
            <person name="Hansen M."/>
            <person name="Howarth C."/>
            <person name="Imamovic A."/>
            <person name="Ireland A."/>
            <person name="Larimer J."/>
            <person name="McCowan C."/>
            <person name="Murphy C."/>
            <person name="Pearson M."/>
            <person name="Poon T.W."/>
            <person name="Priest M."/>
            <person name="Roberts A."/>
            <person name="Saif S."/>
            <person name="Shea T."/>
            <person name="Sykes S."/>
            <person name="Wortman J."/>
            <person name="Nusbaum C."/>
            <person name="Birren B."/>
        </authorList>
    </citation>
    <scope>NUCLEOTIDE SEQUENCE [LARGE SCALE GENOMIC DNA]</scope>
    <source>
        <strain evidence="5">APO3</strain>
    </source>
</reference>
<protein>
    <recommendedName>
        <fullName evidence="4">ACB domain-containing protein</fullName>
    </recommendedName>
</protein>
<dbReference type="PANTHER" id="PTHR43684:SF1">
    <property type="entry name" value="ENOYL-COA DELTA ISOMERASE 2"/>
    <property type="match status" value="1"/>
</dbReference>
<dbReference type="Gene3D" id="3.90.226.10">
    <property type="entry name" value="2-enoyl-CoA Hydratase, Chain A, domain 1"/>
    <property type="match status" value="1"/>
</dbReference>
<organism evidence="5">
    <name type="scientific">Aphanomyces astaci</name>
    <name type="common">Crayfish plague agent</name>
    <dbReference type="NCBI Taxonomy" id="112090"/>
    <lineage>
        <taxon>Eukaryota</taxon>
        <taxon>Sar</taxon>
        <taxon>Stramenopiles</taxon>
        <taxon>Oomycota</taxon>
        <taxon>Saprolegniomycetes</taxon>
        <taxon>Saprolegniales</taxon>
        <taxon>Verrucalvaceae</taxon>
        <taxon>Aphanomyces</taxon>
    </lineage>
</organism>
<dbReference type="GO" id="GO:0016853">
    <property type="term" value="F:isomerase activity"/>
    <property type="evidence" value="ECO:0007669"/>
    <property type="project" value="UniProtKB-KW"/>
</dbReference>
<evidence type="ECO:0000256" key="3">
    <source>
        <dbReference type="ARBA" id="ARBA00023235"/>
    </source>
</evidence>
<comment type="subcellular location">
    <subcellularLocation>
        <location evidence="1">Peroxisome</location>
    </subcellularLocation>
</comment>
<dbReference type="GeneID" id="20817922"/>
<dbReference type="Gene3D" id="1.20.80.10">
    <property type="match status" value="1"/>
</dbReference>
<dbReference type="InterPro" id="IPR014352">
    <property type="entry name" value="FERM/acyl-CoA-bd_prot_sf"/>
</dbReference>
<dbReference type="GO" id="GO:0000062">
    <property type="term" value="F:fatty-acyl-CoA binding"/>
    <property type="evidence" value="ECO:0007669"/>
    <property type="project" value="InterPro"/>
</dbReference>
<dbReference type="InterPro" id="IPR029045">
    <property type="entry name" value="ClpP/crotonase-like_dom_sf"/>
</dbReference>
<evidence type="ECO:0000256" key="2">
    <source>
        <dbReference type="ARBA" id="ARBA00023140"/>
    </source>
</evidence>
<sequence length="323" mass="34545">MLHRRGVIVHSRRGLSTGLHALFQDKIALGKTLPKLEDNAIKLQMYALYKQATDGPNTQPKPGMFDFVGKAKWEAWTSLGTLSHDDAKKRYCDLIDGLAKGASGSNDAATATSSSNEAAGGIIHSTQAKGIVTMTWDPKTPLEGEVIDELTSAIQKATDDPATKVLVLKLQQQSTASPAPSTSNNIKALIEVIVDFPKPLGVVVHGPVSGLAVSLVGLADVVFSHERATFHILPGSHIPAAPALIYKLGYIQANALLFLGAKLSAAAALRHGLITAMLNADLDKWAFTQFQYGKNPMLKQSISNKSKEIVSSYYCLLGWTTSS</sequence>
<keyword evidence="3" id="KW-0413">Isomerase</keyword>
<accession>W4FMM1</accession>
<feature type="domain" description="ACB" evidence="4">
    <location>
        <begin position="19"/>
        <end position="104"/>
    </location>
</feature>
<dbReference type="CDD" id="cd06558">
    <property type="entry name" value="crotonase-like"/>
    <property type="match status" value="1"/>
</dbReference>